<name>A0A8S0V1U1_OLEEU</name>
<sequence>MTLPELGSAGFFGVRELQIWPLSELCITIFIVGEQWFQFGGKALRRAMMGWGNDLQRAMTGRGISPSPEAKFTTIMRVKSMGKRRRDFSFWSSTPLSASFGIVNFHLAY</sequence>
<dbReference type="Gramene" id="OE9A039485T1">
    <property type="protein sequence ID" value="OE9A039485C1"/>
    <property type="gene ID" value="OE9A039485"/>
</dbReference>
<reference evidence="1 2" key="1">
    <citation type="submission" date="2019-12" db="EMBL/GenBank/DDBJ databases">
        <authorList>
            <person name="Alioto T."/>
            <person name="Alioto T."/>
            <person name="Gomez Garrido J."/>
        </authorList>
    </citation>
    <scope>NUCLEOTIDE SEQUENCE [LARGE SCALE GENOMIC DNA]</scope>
</reference>
<dbReference type="AlphaFoldDB" id="A0A8S0V1U1"/>
<proteinExistence type="predicted"/>
<organism evidence="1 2">
    <name type="scientific">Olea europaea subsp. europaea</name>
    <dbReference type="NCBI Taxonomy" id="158383"/>
    <lineage>
        <taxon>Eukaryota</taxon>
        <taxon>Viridiplantae</taxon>
        <taxon>Streptophyta</taxon>
        <taxon>Embryophyta</taxon>
        <taxon>Tracheophyta</taxon>
        <taxon>Spermatophyta</taxon>
        <taxon>Magnoliopsida</taxon>
        <taxon>eudicotyledons</taxon>
        <taxon>Gunneridae</taxon>
        <taxon>Pentapetalae</taxon>
        <taxon>asterids</taxon>
        <taxon>lamiids</taxon>
        <taxon>Lamiales</taxon>
        <taxon>Oleaceae</taxon>
        <taxon>Oleeae</taxon>
        <taxon>Olea</taxon>
    </lineage>
</organism>
<protein>
    <submittedName>
        <fullName evidence="1">Uncharacterized protein</fullName>
    </submittedName>
</protein>
<evidence type="ECO:0000313" key="1">
    <source>
        <dbReference type="EMBL" id="CAA3027436.1"/>
    </source>
</evidence>
<dbReference type="Proteomes" id="UP000594638">
    <property type="component" value="Unassembled WGS sequence"/>
</dbReference>
<dbReference type="EMBL" id="CACTIH010009204">
    <property type="protein sequence ID" value="CAA3027436.1"/>
    <property type="molecule type" value="Genomic_DNA"/>
</dbReference>
<comment type="caution">
    <text evidence="1">The sequence shown here is derived from an EMBL/GenBank/DDBJ whole genome shotgun (WGS) entry which is preliminary data.</text>
</comment>
<accession>A0A8S0V1U1</accession>
<gene>
    <name evidence="1" type="ORF">OLEA9_A039485</name>
</gene>
<keyword evidence="2" id="KW-1185">Reference proteome</keyword>
<evidence type="ECO:0000313" key="2">
    <source>
        <dbReference type="Proteomes" id="UP000594638"/>
    </source>
</evidence>